<dbReference type="SUPFAM" id="SSF52540">
    <property type="entry name" value="P-loop containing nucleoside triphosphate hydrolases"/>
    <property type="match status" value="1"/>
</dbReference>
<accession>A0A8J8B2U2</accession>
<comment type="caution">
    <text evidence="1">The sequence shown here is derived from an EMBL/GenBank/DDBJ whole genome shotgun (WGS) entry which is preliminary data.</text>
</comment>
<dbReference type="GO" id="GO:0043752">
    <property type="term" value="F:adenosylcobinamide kinase activity"/>
    <property type="evidence" value="ECO:0007669"/>
    <property type="project" value="InterPro"/>
</dbReference>
<dbReference type="Proteomes" id="UP000675664">
    <property type="component" value="Unassembled WGS sequence"/>
</dbReference>
<dbReference type="AlphaFoldDB" id="A0A8J8B2U2"/>
<dbReference type="Gene3D" id="3.40.50.300">
    <property type="entry name" value="P-loop containing nucleotide triphosphate hydrolases"/>
    <property type="match status" value="1"/>
</dbReference>
<dbReference type="GO" id="GO:0016779">
    <property type="term" value="F:nucleotidyltransferase activity"/>
    <property type="evidence" value="ECO:0007669"/>
    <property type="project" value="UniProtKB-KW"/>
</dbReference>
<dbReference type="GO" id="GO:0009236">
    <property type="term" value="P:cobalamin biosynthetic process"/>
    <property type="evidence" value="ECO:0007669"/>
    <property type="project" value="UniProtKB-UniPathway"/>
</dbReference>
<dbReference type="InterPro" id="IPR003203">
    <property type="entry name" value="CobU/CobP"/>
</dbReference>
<reference evidence="1" key="2">
    <citation type="submission" date="2021-04" db="EMBL/GenBank/DDBJ databases">
        <authorList>
            <person name="Liu J."/>
        </authorList>
    </citation>
    <scope>NUCLEOTIDE SEQUENCE</scope>
    <source>
        <strain evidence="1">BAD-6</strain>
    </source>
</reference>
<keyword evidence="2" id="KW-1185">Reference proteome</keyword>
<evidence type="ECO:0000313" key="1">
    <source>
        <dbReference type="EMBL" id="MBR0599077.1"/>
    </source>
</evidence>
<dbReference type="UniPathway" id="UPA00148">
    <property type="reaction ID" value="UER00236"/>
</dbReference>
<dbReference type="RefSeq" id="WP_227019211.1">
    <property type="nucleotide sequence ID" value="NZ_JAGSND010000010.1"/>
</dbReference>
<keyword evidence="1" id="KW-0548">Nucleotidyltransferase</keyword>
<keyword evidence="1" id="KW-0418">Kinase</keyword>
<organism evidence="1 2">
    <name type="scientific">Sinanaerobacter chloroacetimidivorans</name>
    <dbReference type="NCBI Taxonomy" id="2818044"/>
    <lineage>
        <taxon>Bacteria</taxon>
        <taxon>Bacillati</taxon>
        <taxon>Bacillota</taxon>
        <taxon>Clostridia</taxon>
        <taxon>Peptostreptococcales</taxon>
        <taxon>Anaerovoracaceae</taxon>
        <taxon>Sinanaerobacter</taxon>
    </lineage>
</organism>
<evidence type="ECO:0000313" key="2">
    <source>
        <dbReference type="Proteomes" id="UP000675664"/>
    </source>
</evidence>
<dbReference type="InterPro" id="IPR027417">
    <property type="entry name" value="P-loop_NTPase"/>
</dbReference>
<proteinExistence type="predicted"/>
<gene>
    <name evidence="1" type="ORF">KCX82_14400</name>
</gene>
<dbReference type="GO" id="GO:0000166">
    <property type="term" value="F:nucleotide binding"/>
    <property type="evidence" value="ECO:0007669"/>
    <property type="project" value="InterPro"/>
</dbReference>
<sequence length="136" mass="15838">MRFVFGGAYQGKLDYVKETFGIKEEEIYNCTIAEEPQRDEASLPVEIDFGKKVIVHLEAFIINCLRRGMEAKDYLELHKEEWSECIFICTDISSGIVPYEAEQRAWREMTGRTMIYLGKEAEEVTRIFCGIPQRIK</sequence>
<name>A0A8J8B2U2_9FIRM</name>
<keyword evidence="1" id="KW-0808">Transferase</keyword>
<dbReference type="EMBL" id="JAGSND010000010">
    <property type="protein sequence ID" value="MBR0599077.1"/>
    <property type="molecule type" value="Genomic_DNA"/>
</dbReference>
<dbReference type="Pfam" id="PF02283">
    <property type="entry name" value="CobU"/>
    <property type="match status" value="1"/>
</dbReference>
<reference evidence="1" key="1">
    <citation type="submission" date="2021-04" db="EMBL/GenBank/DDBJ databases">
        <title>Sinoanaerobacter chloroacetimidivorans sp. nov., an obligate anaerobic bacterium isolated from anaerobic sludge.</title>
        <authorList>
            <person name="Bao Y."/>
        </authorList>
    </citation>
    <scope>NUCLEOTIDE SEQUENCE</scope>
    <source>
        <strain evidence="1">BAD-6</strain>
    </source>
</reference>
<protein>
    <submittedName>
        <fullName evidence="1">Bifunctional adenosylcobinamide kinase/adenosylcobinamide-phosphate guanylyltransferase</fullName>
    </submittedName>
</protein>